<evidence type="ECO:0000313" key="6">
    <source>
        <dbReference type="Proteomes" id="UP001597472"/>
    </source>
</evidence>
<comment type="caution">
    <text evidence="5">The sequence shown here is derived from an EMBL/GenBank/DDBJ whole genome shotgun (WGS) entry which is preliminary data.</text>
</comment>
<proteinExistence type="predicted"/>
<name>A0ABW5KP44_9FLAO</name>
<dbReference type="SUPFAM" id="SSF52402">
    <property type="entry name" value="Adenine nucleotide alpha hydrolases-like"/>
    <property type="match status" value="1"/>
</dbReference>
<evidence type="ECO:0000256" key="3">
    <source>
        <dbReference type="ARBA" id="ARBA00048741"/>
    </source>
</evidence>
<accession>A0ABW5KP44</accession>
<dbReference type="PANTHER" id="PTHR43284:SF1">
    <property type="entry name" value="ASPARAGINE SYNTHETASE"/>
    <property type="match status" value="1"/>
</dbReference>
<dbReference type="InterPro" id="IPR051786">
    <property type="entry name" value="ASN_synthetase/amidase"/>
</dbReference>
<organism evidence="5 6">
    <name type="scientific">Bizionia sediminis</name>
    <dbReference type="NCBI Taxonomy" id="1737064"/>
    <lineage>
        <taxon>Bacteria</taxon>
        <taxon>Pseudomonadati</taxon>
        <taxon>Bacteroidota</taxon>
        <taxon>Flavobacteriia</taxon>
        <taxon>Flavobacteriales</taxon>
        <taxon>Flavobacteriaceae</taxon>
        <taxon>Bizionia</taxon>
    </lineage>
</organism>
<evidence type="ECO:0000259" key="4">
    <source>
        <dbReference type="Pfam" id="PF00733"/>
    </source>
</evidence>
<gene>
    <name evidence="5" type="ORF">ACFSQP_01095</name>
</gene>
<keyword evidence="6" id="KW-1185">Reference proteome</keyword>
<evidence type="ECO:0000256" key="2">
    <source>
        <dbReference type="ARBA" id="ARBA00012737"/>
    </source>
</evidence>
<protein>
    <recommendedName>
        <fullName evidence="2">asparagine synthase (glutamine-hydrolyzing)</fullName>
        <ecNumber evidence="2">6.3.5.4</ecNumber>
    </recommendedName>
</protein>
<dbReference type="PANTHER" id="PTHR43284">
    <property type="entry name" value="ASPARAGINE SYNTHETASE (GLUTAMINE-HYDROLYZING)"/>
    <property type="match status" value="1"/>
</dbReference>
<dbReference type="EMBL" id="JBHULS010000001">
    <property type="protein sequence ID" value="MFD2550399.1"/>
    <property type="molecule type" value="Genomic_DNA"/>
</dbReference>
<comment type="pathway">
    <text evidence="1">Amino-acid biosynthesis; L-asparagine biosynthesis; L-asparagine from L-aspartate (L-Gln route): step 1/1.</text>
</comment>
<dbReference type="Proteomes" id="UP001597472">
    <property type="component" value="Unassembled WGS sequence"/>
</dbReference>
<dbReference type="InterPro" id="IPR014729">
    <property type="entry name" value="Rossmann-like_a/b/a_fold"/>
</dbReference>
<evidence type="ECO:0000313" key="5">
    <source>
        <dbReference type="EMBL" id="MFD2550399.1"/>
    </source>
</evidence>
<sequence length="479" mass="55174">MKIIETPIIPLKQSFAKRTGMERAIDRKAICIFAATGFFLEADTFYTDEQVLQPGTKYVLDADGQIKEQTVNFKWFHKPRDISFQTALDEFTDLFETIVQEQTGSNPVILPLSGGLDSRSQAVALKHMGADVHSYSYSFVGGFKEHKISEHIAKACAFPFTALQIPTGYLWDVLDGAADINKCYSEFTHPRQMAVLENLKQIPGEFSLGHWGDVFFDRGIAKQDAHLSELGLIYKKVIKKSGLALASALWQSWDLEGDFEAYLKSRIQELLHQIPIADTGAKIRAFKSLYWAPRWTSVSLSFFEAAHPVNVPYYDDKMCKFICEVPEAYLADRQLQIAYIKNRNPKAARIPWQGQMPYNLYTYQNNKSPNNLPYRIRTKLKREIEALLGKKYIQRNWELQFLGTKNETHLKRYLNEPSFLDFVGMDVVTNMYDKFKHDDPVFYSHAVSMLLTLAVWYQKKEGSKITTYKENLKRDFESH</sequence>
<comment type="catalytic activity">
    <reaction evidence="3">
        <text>L-aspartate + L-glutamine + ATP + H2O = L-asparagine + L-glutamate + AMP + diphosphate + H(+)</text>
        <dbReference type="Rhea" id="RHEA:12228"/>
        <dbReference type="ChEBI" id="CHEBI:15377"/>
        <dbReference type="ChEBI" id="CHEBI:15378"/>
        <dbReference type="ChEBI" id="CHEBI:29985"/>
        <dbReference type="ChEBI" id="CHEBI:29991"/>
        <dbReference type="ChEBI" id="CHEBI:30616"/>
        <dbReference type="ChEBI" id="CHEBI:33019"/>
        <dbReference type="ChEBI" id="CHEBI:58048"/>
        <dbReference type="ChEBI" id="CHEBI:58359"/>
        <dbReference type="ChEBI" id="CHEBI:456215"/>
        <dbReference type="EC" id="6.3.5.4"/>
    </reaction>
</comment>
<feature type="domain" description="Asparagine synthetase" evidence="4">
    <location>
        <begin position="91"/>
        <end position="177"/>
    </location>
</feature>
<dbReference type="InterPro" id="IPR001962">
    <property type="entry name" value="Asn_synthase"/>
</dbReference>
<dbReference type="Pfam" id="PF00733">
    <property type="entry name" value="Asn_synthase"/>
    <property type="match status" value="1"/>
</dbReference>
<dbReference type="EC" id="6.3.5.4" evidence="2"/>
<reference evidence="6" key="1">
    <citation type="journal article" date="2019" name="Int. J. Syst. Evol. Microbiol.">
        <title>The Global Catalogue of Microorganisms (GCM) 10K type strain sequencing project: providing services to taxonomists for standard genome sequencing and annotation.</title>
        <authorList>
            <consortium name="The Broad Institute Genomics Platform"/>
            <consortium name="The Broad Institute Genome Sequencing Center for Infectious Disease"/>
            <person name="Wu L."/>
            <person name="Ma J."/>
        </authorList>
    </citation>
    <scope>NUCLEOTIDE SEQUENCE [LARGE SCALE GENOMIC DNA]</scope>
    <source>
        <strain evidence="6">KCTC 42587</strain>
    </source>
</reference>
<evidence type="ECO:0000256" key="1">
    <source>
        <dbReference type="ARBA" id="ARBA00005187"/>
    </source>
</evidence>
<dbReference type="Gene3D" id="3.40.50.620">
    <property type="entry name" value="HUPs"/>
    <property type="match status" value="1"/>
</dbReference>